<name>A0A099FE87_9RHOB</name>
<dbReference type="Gene3D" id="3.30.10.10">
    <property type="entry name" value="Trypsin Inhibitor V, subunit A"/>
    <property type="match status" value="1"/>
</dbReference>
<evidence type="ECO:0000313" key="3">
    <source>
        <dbReference type="Proteomes" id="UP000029917"/>
    </source>
</evidence>
<evidence type="ECO:0000256" key="1">
    <source>
        <dbReference type="SAM" id="SignalP"/>
    </source>
</evidence>
<gene>
    <name evidence="2" type="ORF">IC63_04685</name>
</gene>
<dbReference type="InterPro" id="IPR021719">
    <property type="entry name" value="Prot_inh_I78"/>
</dbReference>
<protein>
    <recommendedName>
        <fullName evidence="4">Peptidase inhibitor I78 family protein</fullName>
    </recommendedName>
</protein>
<evidence type="ECO:0008006" key="4">
    <source>
        <dbReference type="Google" id="ProtNLM"/>
    </source>
</evidence>
<dbReference type="Pfam" id="PF11720">
    <property type="entry name" value="Inhibitor_I78"/>
    <property type="match status" value="1"/>
</dbReference>
<dbReference type="EMBL" id="JRKS01000009">
    <property type="protein sequence ID" value="KGJ08506.1"/>
    <property type="molecule type" value="Genomic_DNA"/>
</dbReference>
<dbReference type="Proteomes" id="UP000029917">
    <property type="component" value="Unassembled WGS sequence"/>
</dbReference>
<dbReference type="OrthoDB" id="8724542at2"/>
<dbReference type="PROSITE" id="PS51257">
    <property type="entry name" value="PROKAR_LIPOPROTEIN"/>
    <property type="match status" value="1"/>
</dbReference>
<reference evidence="2 3" key="2">
    <citation type="submission" date="2014-10" db="EMBL/GenBank/DDBJ databases">
        <title>Paracoccus sanguinis sp. nov., isolated from clinical specimens of New York State patients.</title>
        <authorList>
            <person name="Mingle L.A."/>
            <person name="Cole J.A."/>
            <person name="Lapierre P."/>
            <person name="Musser K.A."/>
        </authorList>
    </citation>
    <scope>NUCLEOTIDE SEQUENCE [LARGE SCALE GENOMIC DNA]</scope>
    <source>
        <strain evidence="2 3">HAMBI 3106</strain>
    </source>
</reference>
<dbReference type="STRING" id="690417.IC63_04685"/>
<comment type="caution">
    <text evidence="2">The sequence shown here is derived from an EMBL/GenBank/DDBJ whole genome shotgun (WGS) entry which is preliminary data.</text>
</comment>
<organism evidence="2 3">
    <name type="scientific">Paracoccus sphaerophysae</name>
    <dbReference type="NCBI Taxonomy" id="690417"/>
    <lineage>
        <taxon>Bacteria</taxon>
        <taxon>Pseudomonadati</taxon>
        <taxon>Pseudomonadota</taxon>
        <taxon>Alphaproteobacteria</taxon>
        <taxon>Rhodobacterales</taxon>
        <taxon>Paracoccaceae</taxon>
        <taxon>Paracoccus</taxon>
    </lineage>
</organism>
<accession>A0A099FE87</accession>
<dbReference type="RefSeq" id="WP_036717321.1">
    <property type="nucleotide sequence ID" value="NZ_JRKS01000009.1"/>
</dbReference>
<feature type="chain" id="PRO_5001954975" description="Peptidase inhibitor I78 family protein" evidence="1">
    <location>
        <begin position="18"/>
        <end position="95"/>
    </location>
</feature>
<keyword evidence="3" id="KW-1185">Reference proteome</keyword>
<proteinExistence type="predicted"/>
<reference evidence="2 3" key="1">
    <citation type="submission" date="2014-09" db="EMBL/GenBank/DDBJ databases">
        <authorList>
            <person name="McGinnis J.M."/>
            <person name="Wolfgang W.J."/>
        </authorList>
    </citation>
    <scope>NUCLEOTIDE SEQUENCE [LARGE SCALE GENOMIC DNA]</scope>
    <source>
        <strain evidence="2 3">HAMBI 3106</strain>
    </source>
</reference>
<feature type="signal peptide" evidence="1">
    <location>
        <begin position="1"/>
        <end position="17"/>
    </location>
</feature>
<dbReference type="AlphaFoldDB" id="A0A099FE87"/>
<keyword evidence="1" id="KW-0732">Signal</keyword>
<evidence type="ECO:0000313" key="2">
    <source>
        <dbReference type="EMBL" id="KGJ08506.1"/>
    </source>
</evidence>
<sequence length="95" mass="10148">MRLPLILAAVGGATLLAACQPIPPSTTVVVTPPASECIAYRFQQFVGQKSPAITVPAGTEVRHYRTGDSVTMDLNPSRLNFEYDRTGKLVKVSCG</sequence>